<evidence type="ECO:0000313" key="2">
    <source>
        <dbReference type="EMBL" id="KAL3724843.1"/>
    </source>
</evidence>
<comment type="caution">
    <text evidence="2">The sequence shown here is derived from an EMBL/GenBank/DDBJ whole genome shotgun (WGS) entry which is preliminary data.</text>
</comment>
<evidence type="ECO:0008006" key="4">
    <source>
        <dbReference type="Google" id="ProtNLM"/>
    </source>
</evidence>
<reference evidence="2 3" key="1">
    <citation type="submission" date="2024-11" db="EMBL/GenBank/DDBJ databases">
        <title>Chromosome-level genome assembly of Eucalyptus globulus Labill. provides insights into its genome evolution.</title>
        <authorList>
            <person name="Li X."/>
        </authorList>
    </citation>
    <scope>NUCLEOTIDE SEQUENCE [LARGE SCALE GENOMIC DNA]</scope>
    <source>
        <strain evidence="2">CL2024</strain>
        <tissue evidence="2">Fresh tender leaves</tissue>
    </source>
</reference>
<dbReference type="AlphaFoldDB" id="A0ABD3JD08"/>
<gene>
    <name evidence="2" type="ORF">ACJRO7_029933</name>
</gene>
<keyword evidence="1" id="KW-1133">Transmembrane helix</keyword>
<accession>A0ABD3JD08</accession>
<protein>
    <recommendedName>
        <fullName evidence="4">Transmembrane protein</fullName>
    </recommendedName>
</protein>
<organism evidence="2 3">
    <name type="scientific">Eucalyptus globulus</name>
    <name type="common">Tasmanian blue gum</name>
    <dbReference type="NCBI Taxonomy" id="34317"/>
    <lineage>
        <taxon>Eukaryota</taxon>
        <taxon>Viridiplantae</taxon>
        <taxon>Streptophyta</taxon>
        <taxon>Embryophyta</taxon>
        <taxon>Tracheophyta</taxon>
        <taxon>Spermatophyta</taxon>
        <taxon>Magnoliopsida</taxon>
        <taxon>eudicotyledons</taxon>
        <taxon>Gunneridae</taxon>
        <taxon>Pentapetalae</taxon>
        <taxon>rosids</taxon>
        <taxon>malvids</taxon>
        <taxon>Myrtales</taxon>
        <taxon>Myrtaceae</taxon>
        <taxon>Myrtoideae</taxon>
        <taxon>Eucalypteae</taxon>
        <taxon>Eucalyptus</taxon>
    </lineage>
</organism>
<dbReference type="Proteomes" id="UP001634007">
    <property type="component" value="Unassembled WGS sequence"/>
</dbReference>
<proteinExistence type="predicted"/>
<feature type="transmembrane region" description="Helical" evidence="1">
    <location>
        <begin position="79"/>
        <end position="99"/>
    </location>
</feature>
<keyword evidence="1" id="KW-0812">Transmembrane</keyword>
<sequence length="102" mass="11389">MFQPRLFPFRSTGNYNAGAAVSIPRNHHKRSRDAVGDDHLSGDHFLGNHNPRKISKASPFLGHEAAFEIPGHQSEIDPFFLLPFSIIFIFCVVLVSYALPSL</sequence>
<name>A0ABD3JD08_EUCGL</name>
<keyword evidence="1" id="KW-0472">Membrane</keyword>
<evidence type="ECO:0000313" key="3">
    <source>
        <dbReference type="Proteomes" id="UP001634007"/>
    </source>
</evidence>
<dbReference type="EMBL" id="JBJKBG010000008">
    <property type="protein sequence ID" value="KAL3724843.1"/>
    <property type="molecule type" value="Genomic_DNA"/>
</dbReference>
<evidence type="ECO:0000256" key="1">
    <source>
        <dbReference type="SAM" id="Phobius"/>
    </source>
</evidence>
<keyword evidence="3" id="KW-1185">Reference proteome</keyword>